<comment type="caution">
    <text evidence="6">The sequence shown here is derived from an EMBL/GenBank/DDBJ whole genome shotgun (WGS) entry which is preliminary data.</text>
</comment>
<dbReference type="InterPro" id="IPR020843">
    <property type="entry name" value="ER"/>
</dbReference>
<feature type="domain" description="Enoyl reductase (ER)" evidence="5">
    <location>
        <begin position="10"/>
        <end position="344"/>
    </location>
</feature>
<dbReference type="EC" id="1.1.1.1" evidence="6"/>
<comment type="cofactor">
    <cofactor evidence="4">
        <name>Zn(2+)</name>
        <dbReference type="ChEBI" id="CHEBI:29105"/>
    </cofactor>
</comment>
<dbReference type="Gene3D" id="3.40.50.720">
    <property type="entry name" value="NAD(P)-binding Rossmann-like Domain"/>
    <property type="match status" value="1"/>
</dbReference>
<dbReference type="Pfam" id="PF00107">
    <property type="entry name" value="ADH_zinc_N"/>
    <property type="match status" value="1"/>
</dbReference>
<dbReference type="InterPro" id="IPR013149">
    <property type="entry name" value="ADH-like_C"/>
</dbReference>
<dbReference type="AlphaFoldDB" id="A0A0A0HHJ4"/>
<gene>
    <name evidence="6" type="ORF">rosmuc_02901</name>
</gene>
<dbReference type="InterPro" id="IPR011032">
    <property type="entry name" value="GroES-like_sf"/>
</dbReference>
<dbReference type="Pfam" id="PF08240">
    <property type="entry name" value="ADH_N"/>
    <property type="match status" value="1"/>
</dbReference>
<keyword evidence="2 4" id="KW-0862">Zinc</keyword>
<evidence type="ECO:0000259" key="5">
    <source>
        <dbReference type="SMART" id="SM00829"/>
    </source>
</evidence>
<dbReference type="HOGENOM" id="CLU_026673_11_2_5"/>
<evidence type="ECO:0000256" key="2">
    <source>
        <dbReference type="ARBA" id="ARBA00022833"/>
    </source>
</evidence>
<dbReference type="PROSITE" id="PS00059">
    <property type="entry name" value="ADH_ZINC"/>
    <property type="match status" value="1"/>
</dbReference>
<keyword evidence="3 6" id="KW-0560">Oxidoreductase</keyword>
<comment type="similarity">
    <text evidence="4">Belongs to the zinc-containing alcohol dehydrogenase family.</text>
</comment>
<dbReference type="CDD" id="cd08260">
    <property type="entry name" value="Zn_ADH6"/>
    <property type="match status" value="1"/>
</dbReference>
<keyword evidence="1 4" id="KW-0479">Metal-binding</keyword>
<evidence type="ECO:0000313" key="6">
    <source>
        <dbReference type="EMBL" id="KGM86610.1"/>
    </source>
</evidence>
<evidence type="ECO:0000313" key="7">
    <source>
        <dbReference type="Proteomes" id="UP000030021"/>
    </source>
</evidence>
<dbReference type="InterPro" id="IPR013154">
    <property type="entry name" value="ADH-like_N"/>
</dbReference>
<dbReference type="Gene3D" id="3.90.180.10">
    <property type="entry name" value="Medium-chain alcohol dehydrogenases, catalytic domain"/>
    <property type="match status" value="1"/>
</dbReference>
<dbReference type="SUPFAM" id="SSF51735">
    <property type="entry name" value="NAD(P)-binding Rossmann-fold domains"/>
    <property type="match status" value="1"/>
</dbReference>
<accession>A0A0A0HHJ4</accession>
<dbReference type="RefSeq" id="WP_037268409.1">
    <property type="nucleotide sequence ID" value="NZ_KN293975.1"/>
</dbReference>
<dbReference type="GO" id="GO:0004022">
    <property type="term" value="F:alcohol dehydrogenase (NAD+) activity"/>
    <property type="evidence" value="ECO:0007669"/>
    <property type="project" value="UniProtKB-EC"/>
</dbReference>
<protein>
    <submittedName>
        <fullName evidence="6">Zn-dependent alcohol dehydrogenase</fullName>
        <ecNumber evidence="6">1.1.1.1</ecNumber>
    </submittedName>
</protein>
<dbReference type="InterPro" id="IPR050129">
    <property type="entry name" value="Zn_alcohol_dh"/>
</dbReference>
<name>A0A0A0HHJ4_9RHOB</name>
<dbReference type="PANTHER" id="PTHR43401:SF5">
    <property type="entry name" value="ALCOHOL DEHYDROGENASE-RELATED"/>
    <property type="match status" value="1"/>
</dbReference>
<dbReference type="EMBL" id="AONH01000016">
    <property type="protein sequence ID" value="KGM86610.1"/>
    <property type="molecule type" value="Genomic_DNA"/>
</dbReference>
<dbReference type="OrthoDB" id="5295340at2"/>
<proteinExistence type="inferred from homology"/>
<sequence>MRAALLTRYNTPTEITEVPDPECPRDGAVIAVRACGVCRSDHHAWKGADPDVILPHVMGHEFAGEVLEIGPECRAFAVGDRVTAPFILGCGTCPDCRGGEPTICNHQQVIGFTGWGAFAERLAIPRADFNLVRLPDTMGYAAAAGMGCRVTTAFRAVIDRAKTQPGEWLIVHGCGGVGLSAIMIGAAIGARVLAVDVNPEALRIAKTLGATLTLDASQAPDVGAAVRDLTQGGAHVSLDALGITDTFHNSLKSLRKMGRHVQIGMPLGRHATPELPLLELVYSRQITLHGTRGMGADRFAALFAMISAGHLDPDRLITKRIGLSGLNDALSAMDGFQGYGVTVVDQLSA</sequence>
<dbReference type="InterPro" id="IPR002328">
    <property type="entry name" value="ADH_Zn_CS"/>
</dbReference>
<reference evidence="6 7" key="1">
    <citation type="submission" date="2013-01" db="EMBL/GenBank/DDBJ databases">
        <authorList>
            <person name="Fiebig A."/>
            <person name="Goeker M."/>
            <person name="Klenk H.-P.P."/>
        </authorList>
    </citation>
    <scope>NUCLEOTIDE SEQUENCE [LARGE SCALE GENOMIC DNA]</scope>
    <source>
        <strain evidence="6 7">DSM 17069</strain>
    </source>
</reference>
<dbReference type="Proteomes" id="UP000030021">
    <property type="component" value="Unassembled WGS sequence"/>
</dbReference>
<dbReference type="STRING" id="215743.ROSMUCSMR3_03452"/>
<dbReference type="PATRIC" id="fig|1288298.3.peg.2918"/>
<evidence type="ECO:0000256" key="4">
    <source>
        <dbReference type="RuleBase" id="RU361277"/>
    </source>
</evidence>
<evidence type="ECO:0000256" key="1">
    <source>
        <dbReference type="ARBA" id="ARBA00022723"/>
    </source>
</evidence>
<organism evidence="6 7">
    <name type="scientific">Roseovarius mucosus DSM 17069</name>
    <dbReference type="NCBI Taxonomy" id="1288298"/>
    <lineage>
        <taxon>Bacteria</taxon>
        <taxon>Pseudomonadati</taxon>
        <taxon>Pseudomonadota</taxon>
        <taxon>Alphaproteobacteria</taxon>
        <taxon>Rhodobacterales</taxon>
        <taxon>Roseobacteraceae</taxon>
        <taxon>Roseovarius</taxon>
    </lineage>
</organism>
<dbReference type="SMART" id="SM00829">
    <property type="entry name" value="PKS_ER"/>
    <property type="match status" value="1"/>
</dbReference>
<evidence type="ECO:0000256" key="3">
    <source>
        <dbReference type="ARBA" id="ARBA00023002"/>
    </source>
</evidence>
<dbReference type="PANTHER" id="PTHR43401">
    <property type="entry name" value="L-THREONINE 3-DEHYDROGENASE"/>
    <property type="match status" value="1"/>
</dbReference>
<dbReference type="SUPFAM" id="SSF50129">
    <property type="entry name" value="GroES-like"/>
    <property type="match status" value="1"/>
</dbReference>
<dbReference type="InterPro" id="IPR036291">
    <property type="entry name" value="NAD(P)-bd_dom_sf"/>
</dbReference>
<dbReference type="GO" id="GO:0008270">
    <property type="term" value="F:zinc ion binding"/>
    <property type="evidence" value="ECO:0007669"/>
    <property type="project" value="InterPro"/>
</dbReference>
<dbReference type="eggNOG" id="COG1064">
    <property type="taxonomic scope" value="Bacteria"/>
</dbReference>